<name>A0AAD9UTM4_ACRCE</name>
<comment type="caution">
    <text evidence="1">The sequence shown here is derived from an EMBL/GenBank/DDBJ whole genome shotgun (WGS) entry which is preliminary data.</text>
</comment>
<reference evidence="1" key="1">
    <citation type="journal article" date="2023" name="G3 (Bethesda)">
        <title>Whole genome assembly and annotation of the endangered Caribbean coral Acropora cervicornis.</title>
        <authorList>
            <person name="Selwyn J.D."/>
            <person name="Vollmer S.V."/>
        </authorList>
    </citation>
    <scope>NUCLEOTIDE SEQUENCE</scope>
    <source>
        <strain evidence="1">K2</strain>
    </source>
</reference>
<evidence type="ECO:0000313" key="1">
    <source>
        <dbReference type="EMBL" id="KAK2549257.1"/>
    </source>
</evidence>
<dbReference type="EMBL" id="JARQWQ010000129">
    <property type="protein sequence ID" value="KAK2549257.1"/>
    <property type="molecule type" value="Genomic_DNA"/>
</dbReference>
<proteinExistence type="predicted"/>
<reference evidence="1" key="2">
    <citation type="journal article" date="2023" name="Science">
        <title>Genomic signatures of disease resistance in endangered staghorn corals.</title>
        <authorList>
            <person name="Vollmer S.V."/>
            <person name="Selwyn J.D."/>
            <person name="Despard B.A."/>
            <person name="Roesel C.L."/>
        </authorList>
    </citation>
    <scope>NUCLEOTIDE SEQUENCE</scope>
    <source>
        <strain evidence="1">K2</strain>
    </source>
</reference>
<dbReference type="AlphaFoldDB" id="A0AAD9UTM4"/>
<gene>
    <name evidence="1" type="ORF">P5673_030374</name>
</gene>
<sequence length="47" mass="5358">MASSTDETRDGRTGYGQFNVILMDGRDSICGTDMVQRHFDGWTRFLL</sequence>
<evidence type="ECO:0000313" key="2">
    <source>
        <dbReference type="Proteomes" id="UP001249851"/>
    </source>
</evidence>
<organism evidence="1 2">
    <name type="scientific">Acropora cervicornis</name>
    <name type="common">Staghorn coral</name>
    <dbReference type="NCBI Taxonomy" id="6130"/>
    <lineage>
        <taxon>Eukaryota</taxon>
        <taxon>Metazoa</taxon>
        <taxon>Cnidaria</taxon>
        <taxon>Anthozoa</taxon>
        <taxon>Hexacorallia</taxon>
        <taxon>Scleractinia</taxon>
        <taxon>Astrocoeniina</taxon>
        <taxon>Acroporidae</taxon>
        <taxon>Acropora</taxon>
    </lineage>
</organism>
<keyword evidence="2" id="KW-1185">Reference proteome</keyword>
<protein>
    <submittedName>
        <fullName evidence="1">Uncharacterized protein</fullName>
    </submittedName>
</protein>
<accession>A0AAD9UTM4</accession>
<dbReference type="Proteomes" id="UP001249851">
    <property type="component" value="Unassembled WGS sequence"/>
</dbReference>